<sequence>VCKKPLVIGVMNRVQELAEENRDENYVDKNRVPYKKLVELDKIIAEALGIKSRNSKQVQIEYKKLIENFGNEFNILLNINLEELKTKTLLEIAEGVRRVRASELQIIPGFDGQYGQIKIFSEQERKKYQEKLF</sequence>
<feature type="non-terminal residue" evidence="1">
    <location>
        <position position="1"/>
    </location>
</feature>
<name>A0A2M6W9L3_9BACT</name>
<dbReference type="PANTHER" id="PTHR40084">
    <property type="entry name" value="PHOSPHOHYDROLASE, PHP FAMILY"/>
    <property type="match status" value="1"/>
</dbReference>
<protein>
    <submittedName>
        <fullName evidence="1">DNA helicase UvrD</fullName>
    </submittedName>
</protein>
<reference evidence="2" key="1">
    <citation type="submission" date="2017-09" db="EMBL/GenBank/DDBJ databases">
        <title>Depth-based differentiation of microbial function through sediment-hosted aquifers and enrichment of novel symbionts in the deep terrestrial subsurface.</title>
        <authorList>
            <person name="Probst A.J."/>
            <person name="Ladd B."/>
            <person name="Jarett J.K."/>
            <person name="Geller-Mcgrath D.E."/>
            <person name="Sieber C.M.K."/>
            <person name="Emerson J.B."/>
            <person name="Anantharaman K."/>
            <person name="Thomas B.C."/>
            <person name="Malmstrom R."/>
            <person name="Stieglmeier M."/>
            <person name="Klingl A."/>
            <person name="Woyke T."/>
            <person name="Ryan C.M."/>
            <person name="Banfield J.F."/>
        </authorList>
    </citation>
    <scope>NUCLEOTIDE SEQUENCE [LARGE SCALE GENOMIC DNA]</scope>
</reference>
<dbReference type="GO" id="GO:0004386">
    <property type="term" value="F:helicase activity"/>
    <property type="evidence" value="ECO:0007669"/>
    <property type="project" value="UniProtKB-KW"/>
</dbReference>
<evidence type="ECO:0000313" key="1">
    <source>
        <dbReference type="EMBL" id="PIT89499.1"/>
    </source>
</evidence>
<proteinExistence type="predicted"/>
<gene>
    <name evidence="1" type="ORF">COU23_03590</name>
</gene>
<keyword evidence="1" id="KW-0067">ATP-binding</keyword>
<comment type="caution">
    <text evidence="1">The sequence shown here is derived from an EMBL/GenBank/DDBJ whole genome shotgun (WGS) entry which is preliminary data.</text>
</comment>
<accession>A0A2M6W9L3</accession>
<keyword evidence="1" id="KW-0378">Hydrolase</keyword>
<evidence type="ECO:0000313" key="2">
    <source>
        <dbReference type="Proteomes" id="UP000231464"/>
    </source>
</evidence>
<dbReference type="Proteomes" id="UP000231464">
    <property type="component" value="Unassembled WGS sequence"/>
</dbReference>
<organism evidence="1 2">
    <name type="scientific">Candidatus Kuenenbacteria bacterium CG10_big_fil_rev_8_21_14_0_10_36_11</name>
    <dbReference type="NCBI Taxonomy" id="1974618"/>
    <lineage>
        <taxon>Bacteria</taxon>
        <taxon>Candidatus Kueneniibacteriota</taxon>
    </lineage>
</organism>
<dbReference type="EMBL" id="PFBP01000059">
    <property type="protein sequence ID" value="PIT89499.1"/>
    <property type="molecule type" value="Genomic_DNA"/>
</dbReference>
<dbReference type="PANTHER" id="PTHR40084:SF1">
    <property type="entry name" value="PHOSPHOTRANSFERASE"/>
    <property type="match status" value="1"/>
</dbReference>
<keyword evidence="1" id="KW-0347">Helicase</keyword>
<dbReference type="AlphaFoldDB" id="A0A2M6W9L3"/>
<keyword evidence="1" id="KW-0547">Nucleotide-binding</keyword>